<dbReference type="EMBL" id="CP136864">
    <property type="protein sequence ID" value="WOJ92246.1"/>
    <property type="molecule type" value="Genomic_DNA"/>
</dbReference>
<dbReference type="SUPFAM" id="SSF56266">
    <property type="entry name" value="DmpA/ArgJ-like"/>
    <property type="match status" value="1"/>
</dbReference>
<evidence type="ECO:0000313" key="3">
    <source>
        <dbReference type="EMBL" id="WOJ92246.1"/>
    </source>
</evidence>
<evidence type="ECO:0000313" key="4">
    <source>
        <dbReference type="Proteomes" id="UP001626537"/>
    </source>
</evidence>
<comment type="similarity">
    <text evidence="1">Belongs to the peptidase S58 family.</text>
</comment>
<dbReference type="PANTHER" id="PTHR36512:SF3">
    <property type="entry name" value="BLR5678 PROTEIN"/>
    <property type="match status" value="1"/>
</dbReference>
<dbReference type="InterPro" id="IPR016117">
    <property type="entry name" value="ArgJ-like_dom_sf"/>
</dbReference>
<protein>
    <submittedName>
        <fullName evidence="3">P1 family peptidase</fullName>
    </submittedName>
</protein>
<gene>
    <name evidence="3" type="ORF">R0135_10650</name>
</gene>
<dbReference type="InterPro" id="IPR005321">
    <property type="entry name" value="Peptidase_S58_DmpA"/>
</dbReference>
<organism evidence="3 4">
    <name type="scientific">Congregibacter variabilis</name>
    <dbReference type="NCBI Taxonomy" id="3081200"/>
    <lineage>
        <taxon>Bacteria</taxon>
        <taxon>Pseudomonadati</taxon>
        <taxon>Pseudomonadota</taxon>
        <taxon>Gammaproteobacteria</taxon>
        <taxon>Cellvibrionales</taxon>
        <taxon>Halieaceae</taxon>
        <taxon>Congregibacter</taxon>
    </lineage>
</organism>
<keyword evidence="4" id="KW-1185">Reference proteome</keyword>
<name>A0ABZ0HZA4_9GAMM</name>
<dbReference type="Proteomes" id="UP001626537">
    <property type="component" value="Chromosome"/>
</dbReference>
<evidence type="ECO:0000256" key="2">
    <source>
        <dbReference type="SAM" id="SignalP"/>
    </source>
</evidence>
<sequence>MPRFFSSILLAVLLHGVSDEAAAQNGTRARDLGITPGVFSPGTLNAITDVKGVRVGHSTRHDGDSVHTGVTAILPHGDVVYHNRVPAAIHVENGYGKLIGKTQVDELGEIETPILLTCTLCVWKAADAMVAYLLADSTMENVRSLNPVVGETNDGYLNDIRARPITAQMVQDALSGASGGPVVEGSVGAGAGTIAFAWKGGIGTASRVLPSRAGGYTVGILVQTNYGGILSVSGVPLGRMLGQYAFKNLIDDGSSADGSIMVVVATDAPLDSRQLKRLARRSMAGVARTGSSFSNGSGDYAIAFSTIRVGSSMQLLNQELSPLFQAAAEATEEAIYNSLLAATKVDGHLGSVEPIPIDALRDALELRDR</sequence>
<feature type="signal peptide" evidence="2">
    <location>
        <begin position="1"/>
        <end position="23"/>
    </location>
</feature>
<reference evidence="3 4" key="1">
    <citation type="submission" date="2023-10" db="EMBL/GenBank/DDBJ databases">
        <title>Two novel species belonging to the OM43/NOR5 clade.</title>
        <authorList>
            <person name="Park M."/>
        </authorList>
    </citation>
    <scope>NUCLEOTIDE SEQUENCE [LARGE SCALE GENOMIC DNA]</scope>
    <source>
        <strain evidence="3 4">IMCC43200</strain>
    </source>
</reference>
<keyword evidence="2" id="KW-0732">Signal</keyword>
<dbReference type="PANTHER" id="PTHR36512">
    <property type="entry name" value="D-AMINOPEPTIDASE"/>
    <property type="match status" value="1"/>
</dbReference>
<dbReference type="Pfam" id="PF03576">
    <property type="entry name" value="Peptidase_S58"/>
    <property type="match status" value="1"/>
</dbReference>
<dbReference type="Gene3D" id="3.60.70.12">
    <property type="entry name" value="L-amino peptidase D-ALA esterase/amidase"/>
    <property type="match status" value="1"/>
</dbReference>
<evidence type="ECO:0000256" key="1">
    <source>
        <dbReference type="ARBA" id="ARBA00007068"/>
    </source>
</evidence>
<feature type="chain" id="PRO_5046645154" evidence="2">
    <location>
        <begin position="24"/>
        <end position="369"/>
    </location>
</feature>
<accession>A0ABZ0HZA4</accession>
<proteinExistence type="inferred from homology"/>
<dbReference type="RefSeq" id="WP_407346828.1">
    <property type="nucleotide sequence ID" value="NZ_CP136864.1"/>
</dbReference>